<gene>
    <name evidence="4" type="ORF">LZ24_00099</name>
</gene>
<evidence type="ECO:0000256" key="2">
    <source>
        <dbReference type="ARBA" id="ARBA00022679"/>
    </source>
</evidence>
<comment type="caution">
    <text evidence="4">The sequence shown here is derived from an EMBL/GenBank/DDBJ whole genome shotgun (WGS) entry which is preliminary data.</text>
</comment>
<accession>A0A562S799</accession>
<dbReference type="CDD" id="cd00211">
    <property type="entry name" value="PTS_IIA_fru"/>
    <property type="match status" value="1"/>
</dbReference>
<keyword evidence="5" id="KW-1185">Reference proteome</keyword>
<dbReference type="RefSeq" id="WP_144681205.1">
    <property type="nucleotide sequence ID" value="NZ_VLLC01000001.1"/>
</dbReference>
<dbReference type="GO" id="GO:0005737">
    <property type="term" value="C:cytoplasm"/>
    <property type="evidence" value="ECO:0007669"/>
    <property type="project" value="UniProtKB-SubCell"/>
</dbReference>
<dbReference type="Pfam" id="PF00359">
    <property type="entry name" value="PTS_EIIA_2"/>
    <property type="match status" value="1"/>
</dbReference>
<dbReference type="GO" id="GO:0016740">
    <property type="term" value="F:transferase activity"/>
    <property type="evidence" value="ECO:0007669"/>
    <property type="project" value="UniProtKB-KW"/>
</dbReference>
<dbReference type="InterPro" id="IPR016152">
    <property type="entry name" value="PTrfase/Anion_transptr"/>
</dbReference>
<protein>
    <submittedName>
        <fullName evidence="4">Phosphotransferase IIA-like nitrogen-regulatory protein PtsN</fullName>
    </submittedName>
</protein>
<dbReference type="PANTHER" id="PTHR47738:SF1">
    <property type="entry name" value="NITROGEN REGULATORY PROTEIN"/>
    <property type="match status" value="1"/>
</dbReference>
<dbReference type="InterPro" id="IPR051541">
    <property type="entry name" value="PTS_SugarTrans_NitroReg"/>
</dbReference>
<name>A0A562S799_9BACT</name>
<dbReference type="GO" id="GO:0030295">
    <property type="term" value="F:protein kinase activator activity"/>
    <property type="evidence" value="ECO:0007669"/>
    <property type="project" value="TreeGrafter"/>
</dbReference>
<evidence type="ECO:0000313" key="5">
    <source>
        <dbReference type="Proteomes" id="UP000318307"/>
    </source>
</evidence>
<dbReference type="Proteomes" id="UP000318307">
    <property type="component" value="Unassembled WGS sequence"/>
</dbReference>
<evidence type="ECO:0000313" key="4">
    <source>
        <dbReference type="EMBL" id="TWI77299.1"/>
    </source>
</evidence>
<proteinExistence type="predicted"/>
<keyword evidence="2 4" id="KW-0808">Transferase</keyword>
<feature type="domain" description="PTS EIIA type-2" evidence="3">
    <location>
        <begin position="5"/>
        <end position="148"/>
    </location>
</feature>
<comment type="subcellular location">
    <subcellularLocation>
        <location evidence="1">Cytoplasm</location>
    </subcellularLocation>
</comment>
<dbReference type="PROSITE" id="PS51094">
    <property type="entry name" value="PTS_EIIA_TYPE_2"/>
    <property type="match status" value="1"/>
</dbReference>
<dbReference type="Gene3D" id="3.40.930.10">
    <property type="entry name" value="Mannitol-specific EII, Chain A"/>
    <property type="match status" value="1"/>
</dbReference>
<dbReference type="SUPFAM" id="SSF55804">
    <property type="entry name" value="Phoshotransferase/anion transport protein"/>
    <property type="match status" value="1"/>
</dbReference>
<sequence length="152" mass="16872">MKLLDILTRDTILTDLQAKDKPAVLEELLAPLSQTSAPSKEALMQVLMERERLGSTGIGDGIAIPHGKLDNLEDIFLIFGKSRRGVSFDAMDNRPVHLFFVILTPAAETGLHLKILARISRLLREPSVKNRLRQASSPEMVLEAIAPMDEDF</sequence>
<dbReference type="PROSITE" id="PS00372">
    <property type="entry name" value="PTS_EIIA_TYPE_2_HIS"/>
    <property type="match status" value="1"/>
</dbReference>
<dbReference type="PANTHER" id="PTHR47738">
    <property type="entry name" value="PTS SYSTEM FRUCTOSE-LIKE EIIA COMPONENT-RELATED"/>
    <property type="match status" value="1"/>
</dbReference>
<evidence type="ECO:0000259" key="3">
    <source>
        <dbReference type="PROSITE" id="PS51094"/>
    </source>
</evidence>
<reference evidence="4 5" key="1">
    <citation type="submission" date="2019-07" db="EMBL/GenBank/DDBJ databases">
        <title>Genome sequencing of 100 strains of the haloalkaliphilic chemolithoautotrophic sulfur-oxidizing bacterium Thioalkalivibrio.</title>
        <authorList>
            <person name="Muyzer G."/>
        </authorList>
    </citation>
    <scope>NUCLEOTIDE SEQUENCE [LARGE SCALE GENOMIC DNA]</scope>
    <source>
        <strain evidence="4 5">ASO4-4</strain>
    </source>
</reference>
<dbReference type="OrthoDB" id="95460at2"/>
<dbReference type="AlphaFoldDB" id="A0A562S799"/>
<organism evidence="4 5">
    <name type="scientific">Desulfobotulus alkaliphilus</name>
    <dbReference type="NCBI Taxonomy" id="622671"/>
    <lineage>
        <taxon>Bacteria</taxon>
        <taxon>Pseudomonadati</taxon>
        <taxon>Thermodesulfobacteriota</taxon>
        <taxon>Desulfobacteria</taxon>
        <taxon>Desulfobacterales</taxon>
        <taxon>Desulfobacteraceae</taxon>
        <taxon>Desulfobotulus</taxon>
    </lineage>
</organism>
<dbReference type="FunFam" id="3.40.930.10:FF:000009">
    <property type="entry name" value="PTS system, fructose specific IIABC component"/>
    <property type="match status" value="1"/>
</dbReference>
<dbReference type="InterPro" id="IPR002178">
    <property type="entry name" value="PTS_EIIA_type-2_dom"/>
</dbReference>
<dbReference type="EMBL" id="VLLC01000001">
    <property type="protein sequence ID" value="TWI77299.1"/>
    <property type="molecule type" value="Genomic_DNA"/>
</dbReference>
<evidence type="ECO:0000256" key="1">
    <source>
        <dbReference type="ARBA" id="ARBA00004496"/>
    </source>
</evidence>